<keyword evidence="2" id="KW-0812">Transmembrane</keyword>
<organism evidence="3 4">
    <name type="scientific">Rhodocollybia butyracea</name>
    <dbReference type="NCBI Taxonomy" id="206335"/>
    <lineage>
        <taxon>Eukaryota</taxon>
        <taxon>Fungi</taxon>
        <taxon>Dikarya</taxon>
        <taxon>Basidiomycota</taxon>
        <taxon>Agaricomycotina</taxon>
        <taxon>Agaricomycetes</taxon>
        <taxon>Agaricomycetidae</taxon>
        <taxon>Agaricales</taxon>
        <taxon>Marasmiineae</taxon>
        <taxon>Omphalotaceae</taxon>
        <taxon>Rhodocollybia</taxon>
    </lineage>
</organism>
<gene>
    <name evidence="3" type="ORF">BDP27DRAFT_1364626</name>
</gene>
<evidence type="ECO:0000256" key="1">
    <source>
        <dbReference type="SAM" id="MobiDB-lite"/>
    </source>
</evidence>
<protein>
    <submittedName>
        <fullName evidence="3">Uncharacterized protein</fullName>
    </submittedName>
</protein>
<feature type="region of interest" description="Disordered" evidence="1">
    <location>
        <begin position="20"/>
        <end position="59"/>
    </location>
</feature>
<evidence type="ECO:0000256" key="2">
    <source>
        <dbReference type="SAM" id="Phobius"/>
    </source>
</evidence>
<accession>A0A9P5U7E8</accession>
<evidence type="ECO:0000313" key="4">
    <source>
        <dbReference type="Proteomes" id="UP000772434"/>
    </source>
</evidence>
<feature type="transmembrane region" description="Helical" evidence="2">
    <location>
        <begin position="104"/>
        <end position="130"/>
    </location>
</feature>
<reference evidence="3" key="1">
    <citation type="submission" date="2020-11" db="EMBL/GenBank/DDBJ databases">
        <authorList>
            <consortium name="DOE Joint Genome Institute"/>
            <person name="Ahrendt S."/>
            <person name="Riley R."/>
            <person name="Andreopoulos W."/>
            <person name="Labutti K."/>
            <person name="Pangilinan J."/>
            <person name="Ruiz-Duenas F.J."/>
            <person name="Barrasa J.M."/>
            <person name="Sanchez-Garcia M."/>
            <person name="Camarero S."/>
            <person name="Miyauchi S."/>
            <person name="Serrano A."/>
            <person name="Linde D."/>
            <person name="Babiker R."/>
            <person name="Drula E."/>
            <person name="Ayuso-Fernandez I."/>
            <person name="Pacheco R."/>
            <person name="Padilla G."/>
            <person name="Ferreira P."/>
            <person name="Barriuso J."/>
            <person name="Kellner H."/>
            <person name="Castanera R."/>
            <person name="Alfaro M."/>
            <person name="Ramirez L."/>
            <person name="Pisabarro A.G."/>
            <person name="Kuo A."/>
            <person name="Tritt A."/>
            <person name="Lipzen A."/>
            <person name="He G."/>
            <person name="Yan M."/>
            <person name="Ng V."/>
            <person name="Cullen D."/>
            <person name="Martin F."/>
            <person name="Rosso M.-N."/>
            <person name="Henrissat B."/>
            <person name="Hibbett D."/>
            <person name="Martinez A.T."/>
            <person name="Grigoriev I.V."/>
        </authorList>
    </citation>
    <scope>NUCLEOTIDE SEQUENCE</scope>
    <source>
        <strain evidence="3">AH 40177</strain>
    </source>
</reference>
<dbReference type="AlphaFoldDB" id="A0A9P5U7E8"/>
<keyword evidence="2" id="KW-1133">Transmembrane helix</keyword>
<evidence type="ECO:0000313" key="3">
    <source>
        <dbReference type="EMBL" id="KAF9067818.1"/>
    </source>
</evidence>
<keyword evidence="2" id="KW-0472">Membrane</keyword>
<dbReference type="EMBL" id="JADNRY010000068">
    <property type="protein sequence ID" value="KAF9067818.1"/>
    <property type="molecule type" value="Genomic_DNA"/>
</dbReference>
<name>A0A9P5U7E8_9AGAR</name>
<proteinExistence type="predicted"/>
<keyword evidence="4" id="KW-1185">Reference proteome</keyword>
<feature type="transmembrane region" description="Helical" evidence="2">
    <location>
        <begin position="66"/>
        <end position="84"/>
    </location>
</feature>
<comment type="caution">
    <text evidence="3">The sequence shown here is derived from an EMBL/GenBank/DDBJ whole genome shotgun (WGS) entry which is preliminary data.</text>
</comment>
<dbReference type="Proteomes" id="UP000772434">
    <property type="component" value="Unassembled WGS sequence"/>
</dbReference>
<sequence>MQLDNLGDASPFVSMFTDGHALKSDPDCQPPSITLDDSDTGPTQTKSAKNGRKDAKNRAKRREEKCYALVDSEGIVAVSFGVSFGGGSKQPGNMCQTSQLAYDIMVALIALQCFARILGYANSLFMAFAFQSYTYCKSTLRQLFTWNPKLRHLMQLYYSNTPSSYCGD</sequence>